<dbReference type="GO" id="GO:0004984">
    <property type="term" value="F:olfactory receptor activity"/>
    <property type="evidence" value="ECO:0007669"/>
    <property type="project" value="InterPro"/>
</dbReference>
<keyword evidence="9 10" id="KW-0807">Transducer</keyword>
<dbReference type="InterPro" id="IPR004117">
    <property type="entry name" value="7tm6_olfct_rcpt"/>
</dbReference>
<name>A0A1I8PLP2_STOCA</name>
<keyword evidence="12" id="KW-1185">Reference proteome</keyword>
<keyword evidence="5 10" id="KW-0552">Olfaction</keyword>
<feature type="transmembrane region" description="Helical" evidence="10">
    <location>
        <begin position="37"/>
        <end position="62"/>
    </location>
</feature>
<evidence type="ECO:0000256" key="10">
    <source>
        <dbReference type="RuleBase" id="RU351113"/>
    </source>
</evidence>
<evidence type="ECO:0000313" key="12">
    <source>
        <dbReference type="Proteomes" id="UP000095300"/>
    </source>
</evidence>
<organism evidence="11 12">
    <name type="scientific">Stomoxys calcitrans</name>
    <name type="common">Stable fly</name>
    <name type="synonym">Conops calcitrans</name>
    <dbReference type="NCBI Taxonomy" id="35570"/>
    <lineage>
        <taxon>Eukaryota</taxon>
        <taxon>Metazoa</taxon>
        <taxon>Ecdysozoa</taxon>
        <taxon>Arthropoda</taxon>
        <taxon>Hexapoda</taxon>
        <taxon>Insecta</taxon>
        <taxon>Pterygota</taxon>
        <taxon>Neoptera</taxon>
        <taxon>Endopterygota</taxon>
        <taxon>Diptera</taxon>
        <taxon>Brachycera</taxon>
        <taxon>Muscomorpha</taxon>
        <taxon>Muscoidea</taxon>
        <taxon>Muscidae</taxon>
        <taxon>Stomoxys</taxon>
    </lineage>
</organism>
<evidence type="ECO:0000256" key="9">
    <source>
        <dbReference type="ARBA" id="ARBA00023224"/>
    </source>
</evidence>
<feature type="transmembrane region" description="Helical" evidence="10">
    <location>
        <begin position="264"/>
        <end position="286"/>
    </location>
</feature>
<comment type="subcellular location">
    <subcellularLocation>
        <location evidence="1 10">Cell membrane</location>
        <topology evidence="1 10">Multi-pass membrane protein</topology>
    </subcellularLocation>
</comment>
<evidence type="ECO:0000256" key="6">
    <source>
        <dbReference type="ARBA" id="ARBA00022989"/>
    </source>
</evidence>
<keyword evidence="3 10" id="KW-0716">Sensory transduction</keyword>
<protein>
    <recommendedName>
        <fullName evidence="10">Odorant receptor</fullName>
    </recommendedName>
</protein>
<evidence type="ECO:0000256" key="5">
    <source>
        <dbReference type="ARBA" id="ARBA00022725"/>
    </source>
</evidence>
<dbReference type="EnsemblMetazoa" id="SCAU009247-RA">
    <property type="protein sequence ID" value="SCAU009247-PA"/>
    <property type="gene ID" value="SCAU009247"/>
</dbReference>
<evidence type="ECO:0000256" key="4">
    <source>
        <dbReference type="ARBA" id="ARBA00022692"/>
    </source>
</evidence>
<dbReference type="VEuPathDB" id="VectorBase:SCAU009247"/>
<sequence>MSSESIHTWQAFKNHWIVWKCCGLRPPGRDSIWFKPYIVYAVLLNVTVTLCFPTSLIVDLILSKSLEELCENLYVTITDVICNIKFINVFTVRQKLLQVRTIVERLDMRAKTPEQRHELKCGIRTAKKCFMIFSRFYACAVITSQLVVYLSSERVLMYPAWFPWDWRATQRNFLFAHCYQVYAVSVQTLQNLGSDTYPQAYIVVLIAHIRALALRIKDLGSHSSTREDASKEDALYRELVACVKDHETIHELYLTIQECISGTCLAQFVATGLAQCTIGVYVLYVGADFSRLLNSCMFFGAITIEILILCYFGDLYCRANDFLIDAIYECNWMDRDEEFKKAILLLLQRSQQSNCLRAGNIIPVRLPTFVKIMKTAYSAFTVLNEVN</sequence>
<dbReference type="PANTHER" id="PTHR21137:SF35">
    <property type="entry name" value="ODORANT RECEPTOR 19A-RELATED"/>
    <property type="match status" value="1"/>
</dbReference>
<evidence type="ECO:0000256" key="3">
    <source>
        <dbReference type="ARBA" id="ARBA00022606"/>
    </source>
</evidence>
<keyword evidence="8 10" id="KW-0675">Receptor</keyword>
<evidence type="ECO:0000313" key="11">
    <source>
        <dbReference type="EnsemblMetazoa" id="SCAU009247-PA"/>
    </source>
</evidence>
<gene>
    <name evidence="11" type="primary">106085211</name>
</gene>
<dbReference type="KEGG" id="scac:106085211"/>
<dbReference type="Proteomes" id="UP000095300">
    <property type="component" value="Unassembled WGS sequence"/>
</dbReference>
<keyword evidence="7 10" id="KW-0472">Membrane</keyword>
<dbReference type="OrthoDB" id="6597368at2759"/>
<dbReference type="GO" id="GO:0005549">
    <property type="term" value="F:odorant binding"/>
    <property type="evidence" value="ECO:0007669"/>
    <property type="project" value="InterPro"/>
</dbReference>
<dbReference type="PANTHER" id="PTHR21137">
    <property type="entry name" value="ODORANT RECEPTOR"/>
    <property type="match status" value="1"/>
</dbReference>
<evidence type="ECO:0000256" key="2">
    <source>
        <dbReference type="ARBA" id="ARBA00022475"/>
    </source>
</evidence>
<comment type="similarity">
    <text evidence="10">Belongs to the insect chemoreceptor superfamily. Heteromeric odorant receptor channel (TC 1.A.69) family.</text>
</comment>
<dbReference type="GO" id="GO:0005886">
    <property type="term" value="C:plasma membrane"/>
    <property type="evidence" value="ECO:0007669"/>
    <property type="project" value="UniProtKB-SubCell"/>
</dbReference>
<feature type="transmembrane region" description="Helical" evidence="10">
    <location>
        <begin position="292"/>
        <end position="312"/>
    </location>
</feature>
<keyword evidence="2" id="KW-1003">Cell membrane</keyword>
<keyword evidence="4 10" id="KW-0812">Transmembrane</keyword>
<evidence type="ECO:0000256" key="1">
    <source>
        <dbReference type="ARBA" id="ARBA00004651"/>
    </source>
</evidence>
<evidence type="ECO:0000256" key="8">
    <source>
        <dbReference type="ARBA" id="ARBA00023170"/>
    </source>
</evidence>
<reference evidence="11" key="1">
    <citation type="submission" date="2020-05" db="UniProtKB">
        <authorList>
            <consortium name="EnsemblMetazoa"/>
        </authorList>
    </citation>
    <scope>IDENTIFICATION</scope>
    <source>
        <strain evidence="11">USDA</strain>
    </source>
</reference>
<dbReference type="GO" id="GO:0007165">
    <property type="term" value="P:signal transduction"/>
    <property type="evidence" value="ECO:0007669"/>
    <property type="project" value="UniProtKB-KW"/>
</dbReference>
<comment type="caution">
    <text evidence="10">Lacks conserved residue(s) required for the propagation of feature annotation.</text>
</comment>
<accession>A0A1I8PLP2</accession>
<evidence type="ECO:0000256" key="7">
    <source>
        <dbReference type="ARBA" id="ARBA00023136"/>
    </source>
</evidence>
<proteinExistence type="inferred from homology"/>
<keyword evidence="6 10" id="KW-1133">Transmembrane helix</keyword>
<dbReference type="AlphaFoldDB" id="A0A1I8PLP2"/>
<dbReference type="Pfam" id="PF02949">
    <property type="entry name" value="7tm_6"/>
    <property type="match status" value="1"/>
</dbReference>